<keyword evidence="1" id="KW-0813">Transport</keyword>
<dbReference type="Gene3D" id="1.10.645.10">
    <property type="entry name" value="Cytochrome-c3 Hydrogenase, chain B"/>
    <property type="match status" value="1"/>
</dbReference>
<evidence type="ECO:0000256" key="1">
    <source>
        <dbReference type="HAMAP-Rule" id="MF_01358"/>
    </source>
</evidence>
<evidence type="ECO:0000313" key="5">
    <source>
        <dbReference type="Proteomes" id="UP000582837"/>
    </source>
</evidence>
<accession>A0A841H075</accession>
<dbReference type="PANTHER" id="PTHR11993">
    <property type="entry name" value="NADH-UBIQUINONE OXIDOREDUCTASE 49 KDA SUBUNIT"/>
    <property type="match status" value="1"/>
</dbReference>
<name>A0A841H075_9BACT</name>
<evidence type="ECO:0000313" key="4">
    <source>
        <dbReference type="EMBL" id="MBB6071354.1"/>
    </source>
</evidence>
<dbReference type="EC" id="7.1.1.-" evidence="1"/>
<protein>
    <recommendedName>
        <fullName evidence="1">NADH-quinone oxidoreductase subunit D</fullName>
        <ecNumber evidence="1">7.1.1.-</ecNumber>
    </recommendedName>
    <alternativeName>
        <fullName evidence="1">NADH dehydrogenase I subunit D</fullName>
    </alternativeName>
    <alternativeName>
        <fullName evidence="1">NDH-1 subunit D</fullName>
    </alternativeName>
</protein>
<dbReference type="InterPro" id="IPR029014">
    <property type="entry name" value="NiFe-Hase_large"/>
</dbReference>
<dbReference type="EMBL" id="JACHIA010000008">
    <property type="protein sequence ID" value="MBB6071354.1"/>
    <property type="molecule type" value="Genomic_DNA"/>
</dbReference>
<keyword evidence="1 2" id="KW-0472">Membrane</keyword>
<dbReference type="Pfam" id="PF00346">
    <property type="entry name" value="Complex1_49kDa"/>
    <property type="match status" value="1"/>
</dbReference>
<keyword evidence="1" id="KW-0520">NAD</keyword>
<dbReference type="GO" id="GO:0048038">
    <property type="term" value="F:quinone binding"/>
    <property type="evidence" value="ECO:0007669"/>
    <property type="project" value="UniProtKB-KW"/>
</dbReference>
<evidence type="ECO:0000259" key="3">
    <source>
        <dbReference type="Pfam" id="PF00346"/>
    </source>
</evidence>
<feature type="domain" description="NADH-quinone oxidoreductase subunit D" evidence="3">
    <location>
        <begin position="159"/>
        <end position="429"/>
    </location>
</feature>
<sequence length="429" mass="47952">MALRRVVYNVTRNPELSAGGSLVHAPIVPVQGEAREVHEDVSGEHMLINIGPQHPATHGVLRLVLELDGETVVRCIPHIGYLHSSFEKLGEYRDWNQIVPLTDRMDYLAPLIYNCAYAMAVEKMMGITVTERCKVVRVMCMELDRIFSHLLWLGTTGIDLGAFTVFLYTFQQREKIYDLHENLTGARITTSSTRIGGMMADLPAGWVEQLDQFLTGFLPVLDEVDTLLTNNAIWIGRTQDVGGISGEDAVNFGLSGPNLRASGVSYDVRRDRPYYDYETYDFDVPVGEHGDIYDRYLCRMEEMRQSVRILRQAIQRLPGGPINVDDPRVILPTKTAAMNDMESMIHHFKVVMEGVRAPVGESWFSVESSKGELGMYVVSDGGSKPVRWRVRGPSFINIAALPHMIEGALLSDVIAVNASLDIVLGEIDR</sequence>
<dbReference type="GO" id="GO:0051287">
    <property type="term" value="F:NAD binding"/>
    <property type="evidence" value="ECO:0007669"/>
    <property type="project" value="InterPro"/>
</dbReference>
<keyword evidence="1" id="KW-1278">Translocase</keyword>
<comment type="function">
    <text evidence="1">NDH-1 shuttles electrons from NADH, via FMN and iron-sulfur (Fe-S) centers, to quinones in the respiratory chain. The immediate electron acceptor for the enzyme in this species is believed to be ubiquinone. Couples the redox reaction to proton translocation (for every two electrons transferred, four hydrogen ions are translocated across the cytoplasmic membrane), and thus conserves the redox energy in a proton gradient.</text>
</comment>
<keyword evidence="2" id="KW-1133">Transmembrane helix</keyword>
<keyword evidence="1" id="KW-0874">Quinone</keyword>
<reference evidence="4 5" key="1">
    <citation type="submission" date="2020-08" db="EMBL/GenBank/DDBJ databases">
        <title>Genomic Encyclopedia of Type Strains, Phase IV (KMG-IV): sequencing the most valuable type-strain genomes for metagenomic binning, comparative biology and taxonomic classification.</title>
        <authorList>
            <person name="Goeker M."/>
        </authorList>
    </citation>
    <scope>NUCLEOTIDE SEQUENCE [LARGE SCALE GENOMIC DNA]</scope>
    <source>
        <strain evidence="4 5">DSM 29007</strain>
    </source>
</reference>
<dbReference type="InterPro" id="IPR022885">
    <property type="entry name" value="NDH1_su_D/H"/>
</dbReference>
<keyword evidence="2" id="KW-0812">Transmembrane</keyword>
<keyword evidence="5" id="KW-1185">Reference proteome</keyword>
<keyword evidence="1" id="KW-0830">Ubiquinone</keyword>
<feature type="transmembrane region" description="Helical" evidence="2">
    <location>
        <begin position="150"/>
        <end position="170"/>
    </location>
</feature>
<dbReference type="SUPFAM" id="SSF56762">
    <property type="entry name" value="HydB/Nqo4-like"/>
    <property type="match status" value="1"/>
</dbReference>
<comment type="subunit">
    <text evidence="1">NDH-1 is composed of 14 different subunits. Subunits NuoB, C, D, E, F, and G constitute the peripheral sector of the complex.</text>
</comment>
<dbReference type="HAMAP" id="MF_01358">
    <property type="entry name" value="NDH1_NuoD"/>
    <property type="match status" value="1"/>
</dbReference>
<dbReference type="PANTHER" id="PTHR11993:SF10">
    <property type="entry name" value="NADH DEHYDROGENASE [UBIQUINONE] IRON-SULFUR PROTEIN 2, MITOCHONDRIAL"/>
    <property type="match status" value="1"/>
</dbReference>
<keyword evidence="1" id="KW-1003">Cell membrane</keyword>
<comment type="similarity">
    <text evidence="1">Belongs to the complex I 49 kDa subunit family.</text>
</comment>
<dbReference type="InterPro" id="IPR001135">
    <property type="entry name" value="NADH_Q_OxRdtase_suD"/>
</dbReference>
<dbReference type="GO" id="GO:0005886">
    <property type="term" value="C:plasma membrane"/>
    <property type="evidence" value="ECO:0007669"/>
    <property type="project" value="UniProtKB-SubCell"/>
</dbReference>
<comment type="catalytic activity">
    <reaction evidence="1">
        <text>a quinone + NADH + 5 H(+)(in) = a quinol + NAD(+) + 4 H(+)(out)</text>
        <dbReference type="Rhea" id="RHEA:57888"/>
        <dbReference type="ChEBI" id="CHEBI:15378"/>
        <dbReference type="ChEBI" id="CHEBI:24646"/>
        <dbReference type="ChEBI" id="CHEBI:57540"/>
        <dbReference type="ChEBI" id="CHEBI:57945"/>
        <dbReference type="ChEBI" id="CHEBI:132124"/>
    </reaction>
</comment>
<evidence type="ECO:0000256" key="2">
    <source>
        <dbReference type="SAM" id="Phobius"/>
    </source>
</evidence>
<proteinExistence type="inferred from homology"/>
<dbReference type="NCBIfam" id="TIGR01962">
    <property type="entry name" value="NuoD"/>
    <property type="match status" value="1"/>
</dbReference>
<dbReference type="GO" id="GO:0050136">
    <property type="term" value="F:NADH dehydrogenase (quinone) (non-electrogenic) activity"/>
    <property type="evidence" value="ECO:0007669"/>
    <property type="project" value="UniProtKB-UniRule"/>
</dbReference>
<dbReference type="NCBIfam" id="NF004739">
    <property type="entry name" value="PRK06075.1"/>
    <property type="match status" value="1"/>
</dbReference>
<dbReference type="Proteomes" id="UP000582837">
    <property type="component" value="Unassembled WGS sequence"/>
</dbReference>
<dbReference type="AlphaFoldDB" id="A0A841H075"/>
<comment type="subcellular location">
    <subcellularLocation>
        <location evidence="1">Cell membrane</location>
        <topology evidence="1">Peripheral membrane protein</topology>
        <orientation evidence="1">Cytoplasmic side</orientation>
    </subcellularLocation>
</comment>
<dbReference type="RefSeq" id="WP_170036828.1">
    <property type="nucleotide sequence ID" value="NZ_JABDTL010000002.1"/>
</dbReference>
<comment type="caution">
    <text evidence="4">The sequence shown here is derived from an EMBL/GenBank/DDBJ whole genome shotgun (WGS) entry which is preliminary data.</text>
</comment>
<gene>
    <name evidence="1" type="primary">nuoD</name>
    <name evidence="4" type="ORF">HNQ61_002978</name>
</gene>
<organism evidence="4 5">
    <name type="scientific">Longimicrobium terrae</name>
    <dbReference type="NCBI Taxonomy" id="1639882"/>
    <lineage>
        <taxon>Bacteria</taxon>
        <taxon>Pseudomonadati</taxon>
        <taxon>Gemmatimonadota</taxon>
        <taxon>Longimicrobiia</taxon>
        <taxon>Longimicrobiales</taxon>
        <taxon>Longimicrobiaceae</taxon>
        <taxon>Longimicrobium</taxon>
    </lineage>
</organism>